<evidence type="ECO:0000259" key="3">
    <source>
        <dbReference type="Pfam" id="PF25787"/>
    </source>
</evidence>
<dbReference type="InterPro" id="IPR002492">
    <property type="entry name" value="Transposase_Tc1-like"/>
</dbReference>
<dbReference type="GO" id="GO:0003677">
    <property type="term" value="F:DNA binding"/>
    <property type="evidence" value="ECO:0007669"/>
    <property type="project" value="InterPro"/>
</dbReference>
<dbReference type="InterPro" id="IPR036397">
    <property type="entry name" value="RNaseH_sf"/>
</dbReference>
<name>A0A803JDG3_XENTR</name>
<dbReference type="GO" id="GO:0015074">
    <property type="term" value="P:DNA integration"/>
    <property type="evidence" value="ECO:0007669"/>
    <property type="project" value="InterPro"/>
</dbReference>
<dbReference type="AlphaFoldDB" id="A0A803JDG3"/>
<dbReference type="GO" id="GO:0006313">
    <property type="term" value="P:DNA transposition"/>
    <property type="evidence" value="ECO:0007669"/>
    <property type="project" value="InterPro"/>
</dbReference>
<dbReference type="PANTHER" id="PTHR23022:SF135">
    <property type="entry name" value="SI:DKEY-77F5.3"/>
    <property type="match status" value="1"/>
</dbReference>
<dbReference type="InParanoid" id="A0A803JDG3"/>
<feature type="domain" description="Tc1-like transposase DDE" evidence="2">
    <location>
        <begin position="148"/>
        <end position="298"/>
    </location>
</feature>
<dbReference type="InterPro" id="IPR009057">
    <property type="entry name" value="Homeodomain-like_sf"/>
</dbReference>
<dbReference type="PANTHER" id="PTHR23022">
    <property type="entry name" value="TRANSPOSABLE ELEMENT-RELATED"/>
    <property type="match status" value="1"/>
</dbReference>
<evidence type="ECO:0000259" key="1">
    <source>
        <dbReference type="Pfam" id="PF01498"/>
    </source>
</evidence>
<dbReference type="InterPro" id="IPR038717">
    <property type="entry name" value="Tc1-like_DDE_dom"/>
</dbReference>
<accession>A0A803JDG3</accession>
<evidence type="ECO:0008006" key="5">
    <source>
        <dbReference type="Google" id="ProtNLM"/>
    </source>
</evidence>
<dbReference type="Pfam" id="PF01498">
    <property type="entry name" value="HTH_Tnp_Tc3_2"/>
    <property type="match status" value="1"/>
</dbReference>
<proteinExistence type="predicted"/>
<dbReference type="InterPro" id="IPR052338">
    <property type="entry name" value="Transposase_5"/>
</dbReference>
<dbReference type="InterPro" id="IPR047655">
    <property type="entry name" value="Transpos_IS630-like"/>
</dbReference>
<evidence type="ECO:0000313" key="4">
    <source>
        <dbReference type="Ensembl" id="ENSXETP00000105913"/>
    </source>
</evidence>
<dbReference type="Ensembl" id="ENSXETT00000124146">
    <property type="protein sequence ID" value="ENSXETP00000105913"/>
    <property type="gene ID" value="ENSXETG00000042403"/>
</dbReference>
<dbReference type="Pfam" id="PF25787">
    <property type="entry name" value="HTH_SB"/>
    <property type="match status" value="1"/>
</dbReference>
<sequence length="352" mass="41005">MVHRELPKHQRDLIVKRYQSGEGYKRFSKALDIPWNTVKTVIIKWRKYGTTATLPRTGRPSKIDEKMRRKLVREATKRPTATLKELQEYLASTGCVVHVTTISCILHMSGLWGRVARRKPFLTKKNIQARLHFAKTHMKSPKSMWRKVLWSDETKVELFGHNSKNYVWHKNNTAHHQNNTIPTVKHGGGSIMLWGCFSSAGTRALVKIEGIMNRSKYQSILAQNLQASARKLNKRRNFIFQHDNDPKHTSKSTKEWLHRKKIKVLEWPSQSPDLNPIENLWGDLKRPVHRRCPRNLTDLEYFCKEEWANLAKSKCAMLIDSYPKRLSAVIKSKSASTKYYFKGVHTYATTLF</sequence>
<organism evidence="4">
    <name type="scientific">Xenopus tropicalis</name>
    <name type="common">Western clawed frog</name>
    <name type="synonym">Silurana tropicalis</name>
    <dbReference type="NCBI Taxonomy" id="8364"/>
    <lineage>
        <taxon>Eukaryota</taxon>
        <taxon>Metazoa</taxon>
        <taxon>Chordata</taxon>
        <taxon>Craniata</taxon>
        <taxon>Vertebrata</taxon>
        <taxon>Euteleostomi</taxon>
        <taxon>Amphibia</taxon>
        <taxon>Batrachia</taxon>
        <taxon>Anura</taxon>
        <taxon>Pipoidea</taxon>
        <taxon>Pipidae</taxon>
        <taxon>Xenopodinae</taxon>
        <taxon>Xenopus</taxon>
        <taxon>Silurana</taxon>
    </lineage>
</organism>
<evidence type="ECO:0000259" key="2">
    <source>
        <dbReference type="Pfam" id="PF13358"/>
    </source>
</evidence>
<protein>
    <recommendedName>
        <fullName evidence="5">Transposase</fullName>
    </recommendedName>
</protein>
<dbReference type="GeneTree" id="ENSGT01150000286914"/>
<reference evidence="4" key="1">
    <citation type="journal article" date="2010" name="Science">
        <title>The genome of the Western clawed frog Xenopus tropicalis.</title>
        <authorList>
            <person name="Hellsten U."/>
            <person name="Harland R.M."/>
            <person name="Gilchrist M.J."/>
            <person name="Hendrix D."/>
            <person name="Jurka J."/>
            <person name="Kapitonov V."/>
            <person name="Ovcharenko I."/>
            <person name="Putnam N.H."/>
            <person name="Shu S."/>
            <person name="Taher L."/>
            <person name="Blitz I.L."/>
            <person name="Blumberg B."/>
            <person name="Dichmann D.S."/>
            <person name="Dubchak I."/>
            <person name="Amaya E."/>
            <person name="Detter J.C."/>
            <person name="Fletcher R."/>
            <person name="Gerhard D.S."/>
            <person name="Goodstein D."/>
            <person name="Graves T."/>
            <person name="Grigoriev I.V."/>
            <person name="Grimwood J."/>
            <person name="Kawashima T."/>
            <person name="Lindquist E."/>
            <person name="Lucas S.M."/>
            <person name="Mead P.E."/>
            <person name="Mitros T."/>
            <person name="Ogino H."/>
            <person name="Ohta Y."/>
            <person name="Poliakov A.V."/>
            <person name="Pollet N."/>
            <person name="Robert J."/>
            <person name="Salamov A."/>
            <person name="Sater A.K."/>
            <person name="Schmutz J."/>
            <person name="Terry A."/>
            <person name="Vize P.D."/>
            <person name="Warren W.C."/>
            <person name="Wells D."/>
            <person name="Wills A."/>
            <person name="Wilson R.K."/>
            <person name="Zimmerman L.B."/>
            <person name="Zorn A.M."/>
            <person name="Grainger R."/>
            <person name="Grammer T."/>
            <person name="Khokha M.K."/>
            <person name="Richardson P.M."/>
            <person name="Rokhsar D.S."/>
        </authorList>
    </citation>
    <scope>NUCLEOTIDE SEQUENCE [LARGE SCALE GENOMIC DNA]</scope>
    <source>
        <strain evidence="4">Nigerian</strain>
    </source>
</reference>
<dbReference type="NCBIfam" id="NF033545">
    <property type="entry name" value="transpos_IS630"/>
    <property type="match status" value="1"/>
</dbReference>
<dbReference type="InterPro" id="IPR036388">
    <property type="entry name" value="WH-like_DNA-bd_sf"/>
</dbReference>
<feature type="domain" description="Sleeping Beauty transposase HTH" evidence="3">
    <location>
        <begin position="3"/>
        <end position="51"/>
    </location>
</feature>
<dbReference type="Gene3D" id="1.10.10.10">
    <property type="entry name" value="Winged helix-like DNA-binding domain superfamily/Winged helix DNA-binding domain"/>
    <property type="match status" value="1"/>
</dbReference>
<dbReference type="Pfam" id="PF13358">
    <property type="entry name" value="DDE_3"/>
    <property type="match status" value="1"/>
</dbReference>
<feature type="domain" description="Transposase Tc1-like" evidence="1">
    <location>
        <begin position="68"/>
        <end position="139"/>
    </location>
</feature>
<reference evidence="4" key="2">
    <citation type="submission" date="2021-03" db="UniProtKB">
        <authorList>
            <consortium name="Ensembl"/>
        </authorList>
    </citation>
    <scope>IDENTIFICATION</scope>
</reference>
<dbReference type="InterPro" id="IPR057667">
    <property type="entry name" value="HTH_SB"/>
</dbReference>
<dbReference type="Gene3D" id="3.30.420.10">
    <property type="entry name" value="Ribonuclease H-like superfamily/Ribonuclease H"/>
    <property type="match status" value="1"/>
</dbReference>
<dbReference type="SUPFAM" id="SSF46689">
    <property type="entry name" value="Homeodomain-like"/>
    <property type="match status" value="1"/>
</dbReference>